<keyword evidence="3" id="KW-0812">Transmembrane</keyword>
<comment type="subcellular location">
    <subcellularLocation>
        <location evidence="1">Cell membrane</location>
        <topology evidence="1">Multi-pass membrane protein</topology>
    </subcellularLocation>
</comment>
<evidence type="ECO:0000256" key="2">
    <source>
        <dbReference type="SAM" id="MobiDB-lite"/>
    </source>
</evidence>
<protein>
    <submittedName>
        <fullName evidence="4">Uncharacterized protein</fullName>
    </submittedName>
</protein>
<reference evidence="4" key="1">
    <citation type="submission" date="2023-06" db="EMBL/GenBank/DDBJ databases">
        <title>Genome-scale phylogeny and comparative genomics of the fungal order Sordariales.</title>
        <authorList>
            <consortium name="Lawrence Berkeley National Laboratory"/>
            <person name="Hensen N."/>
            <person name="Bonometti L."/>
            <person name="Westerberg I."/>
            <person name="Brannstrom I.O."/>
            <person name="Guillou S."/>
            <person name="Cros-Aarteil S."/>
            <person name="Calhoun S."/>
            <person name="Haridas S."/>
            <person name="Kuo A."/>
            <person name="Mondo S."/>
            <person name="Pangilinan J."/>
            <person name="Riley R."/>
            <person name="Labutti K."/>
            <person name="Andreopoulos B."/>
            <person name="Lipzen A."/>
            <person name="Chen C."/>
            <person name="Yanf M."/>
            <person name="Daum C."/>
            <person name="Ng V."/>
            <person name="Clum A."/>
            <person name="Steindorff A."/>
            <person name="Ohm R."/>
            <person name="Martin F."/>
            <person name="Silar P."/>
            <person name="Natvig D."/>
            <person name="Lalanne C."/>
            <person name="Gautier V."/>
            <person name="Ament-Velasquez S.L."/>
            <person name="Kruys A."/>
            <person name="Hutchinson M.I."/>
            <person name="Powell A.J."/>
            <person name="Barry K."/>
            <person name="Miller A.N."/>
            <person name="Grigoriev I.V."/>
            <person name="Debuchy R."/>
            <person name="Gladieux P."/>
            <person name="Thoren M.H."/>
            <person name="Johannesson H."/>
        </authorList>
    </citation>
    <scope>NUCLEOTIDE SEQUENCE</scope>
    <source>
        <strain evidence="4">PSN4</strain>
    </source>
</reference>
<dbReference type="GO" id="GO:0000287">
    <property type="term" value="F:magnesium ion binding"/>
    <property type="evidence" value="ECO:0007669"/>
    <property type="project" value="TreeGrafter"/>
</dbReference>
<keyword evidence="3" id="KW-0472">Membrane</keyword>
<comment type="caution">
    <text evidence="4">The sequence shown here is derived from an EMBL/GenBank/DDBJ whole genome shotgun (WGS) entry which is preliminary data.</text>
</comment>
<dbReference type="AlphaFoldDB" id="A0AAJ0B856"/>
<dbReference type="PANTHER" id="PTHR46494:SF1">
    <property type="entry name" value="CORA FAMILY METAL ION TRANSPORTER (EUROFUNG)"/>
    <property type="match status" value="1"/>
</dbReference>
<dbReference type="GO" id="GO:0050897">
    <property type="term" value="F:cobalt ion binding"/>
    <property type="evidence" value="ECO:0007669"/>
    <property type="project" value="TreeGrafter"/>
</dbReference>
<evidence type="ECO:0000313" key="4">
    <source>
        <dbReference type="EMBL" id="KAK1751176.1"/>
    </source>
</evidence>
<dbReference type="PANTHER" id="PTHR46494">
    <property type="entry name" value="CORA FAMILY METAL ION TRANSPORTER (EUROFUNG)"/>
    <property type="match status" value="1"/>
</dbReference>
<feature type="region of interest" description="Disordered" evidence="2">
    <location>
        <begin position="339"/>
        <end position="377"/>
    </location>
</feature>
<proteinExistence type="predicted"/>
<dbReference type="GO" id="GO:0015087">
    <property type="term" value="F:cobalt ion transmembrane transporter activity"/>
    <property type="evidence" value="ECO:0007669"/>
    <property type="project" value="TreeGrafter"/>
</dbReference>
<name>A0AAJ0B856_9PEZI</name>
<evidence type="ECO:0000256" key="1">
    <source>
        <dbReference type="ARBA" id="ARBA00004651"/>
    </source>
</evidence>
<dbReference type="GO" id="GO:0015095">
    <property type="term" value="F:magnesium ion transmembrane transporter activity"/>
    <property type="evidence" value="ECO:0007669"/>
    <property type="project" value="TreeGrafter"/>
</dbReference>
<feature type="compositionally biased region" description="Polar residues" evidence="2">
    <location>
        <begin position="350"/>
        <end position="377"/>
    </location>
</feature>
<feature type="transmembrane region" description="Helical" evidence="3">
    <location>
        <begin position="702"/>
        <end position="724"/>
    </location>
</feature>
<organism evidence="4 5">
    <name type="scientific">Echria macrotheca</name>
    <dbReference type="NCBI Taxonomy" id="438768"/>
    <lineage>
        <taxon>Eukaryota</taxon>
        <taxon>Fungi</taxon>
        <taxon>Dikarya</taxon>
        <taxon>Ascomycota</taxon>
        <taxon>Pezizomycotina</taxon>
        <taxon>Sordariomycetes</taxon>
        <taxon>Sordariomycetidae</taxon>
        <taxon>Sordariales</taxon>
        <taxon>Schizotheciaceae</taxon>
        <taxon>Echria</taxon>
    </lineage>
</organism>
<evidence type="ECO:0000256" key="3">
    <source>
        <dbReference type="SAM" id="Phobius"/>
    </source>
</evidence>
<dbReference type="GO" id="GO:0005886">
    <property type="term" value="C:plasma membrane"/>
    <property type="evidence" value="ECO:0007669"/>
    <property type="project" value="UniProtKB-SubCell"/>
</dbReference>
<keyword evidence="3" id="KW-1133">Transmembrane helix</keyword>
<dbReference type="EMBL" id="MU839843">
    <property type="protein sequence ID" value="KAK1751176.1"/>
    <property type="molecule type" value="Genomic_DNA"/>
</dbReference>
<accession>A0AAJ0B856</accession>
<gene>
    <name evidence="4" type="ORF">QBC47DRAFT_85167</name>
</gene>
<dbReference type="Proteomes" id="UP001239445">
    <property type="component" value="Unassembled WGS sequence"/>
</dbReference>
<dbReference type="Pfam" id="PF01544">
    <property type="entry name" value="CorA"/>
    <property type="match status" value="1"/>
</dbReference>
<evidence type="ECO:0000313" key="5">
    <source>
        <dbReference type="Proteomes" id="UP001239445"/>
    </source>
</evidence>
<keyword evidence="5" id="KW-1185">Reference proteome</keyword>
<sequence>MVRNRLGEFQRRVIVSRSEPCLVEARLSAVIHGKMEPEGGLEATLIVMDFRFQSVNPSRRIKSAEIVIRFKACDPGQQDPKPGNMAPLGKYHISNRLPLTNDTLTRHNAQHEGRGHWVDTSASSVTVLGIIRSGDVTHTSNEVLWKLESSTLEASVPSAFRGAILLERHPGTGNFMCSVDINTDLSGISFDLFGRPEKDDPVLFDPHLEPFGDFHERIDRRNLGDLDLEPYGELALHRIWPTEATINPRLERAARQEVEGVLDSAAQEVTPGSAAERATKTFYLDLWNLETESTKTSEMQEDAAVDEHLDQEGDANCGPLSVPLDKTSLSVYFPWVTPKSEPTPVKKPGPSSQASPQGEGQERTGATQEPDQQQQDSIMSTGVCRFLALRADTHGFTNYNLVKTNLLVEPSTETILDFFHLPEIYGLLRRHDRGTCQQIPLHQVGEEVLSKVYVIQTPFYTQGFWSLVLHTTKSPGAPDSASRTCGILQCDKDTDLTTLTRNILLSAAKWGHHPMLLPTQLFVTHFRTTMTLFQSLLDRIAAVEAEILRQLDKDKHSTDYAEKAAGVHQSISMTLHRCSMELAELGRRTKFEEELSARLVEDLKQGGRDAQTMVAMLSVMSKSRQPDIDELPAKIEGLRNVLYSLITQHDSFLQSVMTQESLRDSKAMKTLAVLTILFLPGAFLASVFSTDMFEFQSNAEEIGIFVGITVPLTLALMVGWLLWLRMTWRGGYRRAARGEESVEEGGGGEETGGATTPGMPWWKGFGGRMHKPLGGRRP</sequence>
<dbReference type="Gene3D" id="1.20.58.340">
    <property type="entry name" value="Magnesium transport protein CorA, transmembrane region"/>
    <property type="match status" value="1"/>
</dbReference>
<feature type="region of interest" description="Disordered" evidence="2">
    <location>
        <begin position="737"/>
        <end position="757"/>
    </location>
</feature>
<feature type="transmembrane region" description="Helical" evidence="3">
    <location>
        <begin position="671"/>
        <end position="690"/>
    </location>
</feature>
<dbReference type="InterPro" id="IPR002523">
    <property type="entry name" value="MgTranspt_CorA/ZnTranspt_ZntB"/>
</dbReference>